<feature type="region of interest" description="Disordered" evidence="1">
    <location>
        <begin position="1"/>
        <end position="58"/>
    </location>
</feature>
<evidence type="ECO:0000313" key="2">
    <source>
        <dbReference type="EMBL" id="PLW07028.1"/>
    </source>
</evidence>
<keyword evidence="3" id="KW-1185">Reference proteome</keyword>
<protein>
    <submittedName>
        <fullName evidence="2">Uncharacterized protein</fullName>
    </submittedName>
</protein>
<dbReference type="Proteomes" id="UP000235388">
    <property type="component" value="Unassembled WGS sequence"/>
</dbReference>
<feature type="compositionally biased region" description="Acidic residues" evidence="1">
    <location>
        <begin position="24"/>
        <end position="42"/>
    </location>
</feature>
<accession>A0A2N5S1A3</accession>
<reference evidence="2 3" key="1">
    <citation type="submission" date="2017-11" db="EMBL/GenBank/DDBJ databases">
        <title>De novo assembly and phasing of dikaryotic genomes from two isolates of Puccinia coronata f. sp. avenae, the causal agent of oat crown rust.</title>
        <authorList>
            <person name="Miller M.E."/>
            <person name="Zhang Y."/>
            <person name="Omidvar V."/>
            <person name="Sperschneider J."/>
            <person name="Schwessinger B."/>
            <person name="Raley C."/>
            <person name="Palmer J.M."/>
            <person name="Garnica D."/>
            <person name="Upadhyaya N."/>
            <person name="Rathjen J."/>
            <person name="Taylor J.M."/>
            <person name="Park R.F."/>
            <person name="Dodds P.N."/>
            <person name="Hirsch C.D."/>
            <person name="Kianian S.F."/>
            <person name="Figueroa M."/>
        </authorList>
    </citation>
    <scope>NUCLEOTIDE SEQUENCE [LARGE SCALE GENOMIC DNA]</scope>
    <source>
        <strain evidence="2">12NC29</strain>
    </source>
</reference>
<proteinExistence type="predicted"/>
<dbReference type="OrthoDB" id="2516593at2759"/>
<gene>
    <name evidence="2" type="ORF">PCANC_25803</name>
</gene>
<organism evidence="2 3">
    <name type="scientific">Puccinia coronata f. sp. avenae</name>
    <dbReference type="NCBI Taxonomy" id="200324"/>
    <lineage>
        <taxon>Eukaryota</taxon>
        <taxon>Fungi</taxon>
        <taxon>Dikarya</taxon>
        <taxon>Basidiomycota</taxon>
        <taxon>Pucciniomycotina</taxon>
        <taxon>Pucciniomycetes</taxon>
        <taxon>Pucciniales</taxon>
        <taxon>Pucciniaceae</taxon>
        <taxon>Puccinia</taxon>
    </lineage>
</organism>
<evidence type="ECO:0000256" key="1">
    <source>
        <dbReference type="SAM" id="MobiDB-lite"/>
    </source>
</evidence>
<evidence type="ECO:0000313" key="3">
    <source>
        <dbReference type="Proteomes" id="UP000235388"/>
    </source>
</evidence>
<dbReference type="AlphaFoldDB" id="A0A2N5S1A3"/>
<comment type="caution">
    <text evidence="2">The sequence shown here is derived from an EMBL/GenBank/DDBJ whole genome shotgun (WGS) entry which is preliminary data.</text>
</comment>
<dbReference type="EMBL" id="PGCJ01001261">
    <property type="protein sequence ID" value="PLW07028.1"/>
    <property type="molecule type" value="Genomic_DNA"/>
</dbReference>
<name>A0A2N5S1A3_9BASI</name>
<sequence length="105" mass="11600">MPILEESGEKDNTAPTNTFASDDKELDEELDKEGDQGLGEDTDLNKETKSPDNSSGSGQKLLAILKKIDFVIQRITSSASKRLEFDVWLKKLDKNGPNLIAEYGI</sequence>